<name>A0ABN8E2N9_9VIBR</name>
<sequence length="136" mass="16103">MVGYRAHGFYDLSYEDNILIVRISGSWNKEAALEFDRDFRQFVGKISIKPWGSIVDANEWELATPDVWDTVYETALWASRHNHRFEAVICRQELAKHLMEQRFDVTPSLKKSYWENKEAALAWCQEQYRLLASERN</sequence>
<dbReference type="Proteomes" id="UP000838748">
    <property type="component" value="Unassembled WGS sequence"/>
</dbReference>
<comment type="caution">
    <text evidence="1">The sequence shown here is derived from an EMBL/GenBank/DDBJ whole genome shotgun (WGS) entry which is preliminary data.</text>
</comment>
<keyword evidence="2" id="KW-1185">Reference proteome</keyword>
<gene>
    <name evidence="1" type="ORF">VMF7928_01077</name>
</gene>
<evidence type="ECO:0000313" key="1">
    <source>
        <dbReference type="EMBL" id="CAH0537373.1"/>
    </source>
</evidence>
<accession>A0ABN8E2N9</accession>
<evidence type="ECO:0000313" key="2">
    <source>
        <dbReference type="Proteomes" id="UP000838748"/>
    </source>
</evidence>
<organism evidence="1 2">
    <name type="scientific">Vibrio marisflavi CECT 7928</name>
    <dbReference type="NCBI Taxonomy" id="634439"/>
    <lineage>
        <taxon>Bacteria</taxon>
        <taxon>Pseudomonadati</taxon>
        <taxon>Pseudomonadota</taxon>
        <taxon>Gammaproteobacteria</taxon>
        <taxon>Vibrionales</taxon>
        <taxon>Vibrionaceae</taxon>
        <taxon>Vibrio</taxon>
    </lineage>
</organism>
<dbReference type="EMBL" id="CAKLDM010000001">
    <property type="protein sequence ID" value="CAH0537373.1"/>
    <property type="molecule type" value="Genomic_DNA"/>
</dbReference>
<protein>
    <recommendedName>
        <fullName evidence="3">STAS/SEC14 domain-containing protein</fullName>
    </recommendedName>
</protein>
<reference evidence="1" key="1">
    <citation type="submission" date="2021-11" db="EMBL/GenBank/DDBJ databases">
        <authorList>
            <person name="Rodrigo-Torres L."/>
            <person name="Arahal R. D."/>
            <person name="Lucena T."/>
        </authorList>
    </citation>
    <scope>NUCLEOTIDE SEQUENCE</scope>
    <source>
        <strain evidence="1">CECT 7928</strain>
    </source>
</reference>
<evidence type="ECO:0008006" key="3">
    <source>
        <dbReference type="Google" id="ProtNLM"/>
    </source>
</evidence>
<proteinExistence type="predicted"/>